<accession>A0A401H339</accession>
<dbReference type="STRING" id="139825.A0A401H339"/>
<organism evidence="2 3">
    <name type="scientific">Sparassis crispa</name>
    <dbReference type="NCBI Taxonomy" id="139825"/>
    <lineage>
        <taxon>Eukaryota</taxon>
        <taxon>Fungi</taxon>
        <taxon>Dikarya</taxon>
        <taxon>Basidiomycota</taxon>
        <taxon>Agaricomycotina</taxon>
        <taxon>Agaricomycetes</taxon>
        <taxon>Polyporales</taxon>
        <taxon>Sparassidaceae</taxon>
        <taxon>Sparassis</taxon>
    </lineage>
</organism>
<dbReference type="RefSeq" id="XP_027619751.1">
    <property type="nucleotide sequence ID" value="XM_027763950.1"/>
</dbReference>
<comment type="caution">
    <text evidence="2">The sequence shown here is derived from an EMBL/GenBank/DDBJ whole genome shotgun (WGS) entry which is preliminary data.</text>
</comment>
<name>A0A401H339_9APHY</name>
<proteinExistence type="predicted"/>
<keyword evidence="3" id="KW-1185">Reference proteome</keyword>
<evidence type="ECO:0000313" key="3">
    <source>
        <dbReference type="Proteomes" id="UP000287166"/>
    </source>
</evidence>
<gene>
    <name evidence="2" type="ORF">SCP_1402460</name>
</gene>
<dbReference type="EMBL" id="BFAD01000014">
    <property type="protein sequence ID" value="GBE88838.1"/>
    <property type="molecule type" value="Genomic_DNA"/>
</dbReference>
<evidence type="ECO:0000259" key="1">
    <source>
        <dbReference type="Pfam" id="PF24626"/>
    </source>
</evidence>
<dbReference type="Pfam" id="PF24626">
    <property type="entry name" value="SH3_Tf2-1"/>
    <property type="match status" value="1"/>
</dbReference>
<dbReference type="GeneID" id="38785755"/>
<dbReference type="InterPro" id="IPR056924">
    <property type="entry name" value="SH3_Tf2-1"/>
</dbReference>
<feature type="domain" description="Tf2-1-like SH3-like" evidence="1">
    <location>
        <begin position="88"/>
        <end position="154"/>
    </location>
</feature>
<protein>
    <submittedName>
        <fullName evidence="2">Transposon Ty3-G Gag-Pol polyprotein</fullName>
    </submittedName>
</protein>
<dbReference type="InParanoid" id="A0A401H339"/>
<dbReference type="Proteomes" id="UP000287166">
    <property type="component" value="Unassembled WGS sequence"/>
</dbReference>
<dbReference type="OrthoDB" id="2797467at2759"/>
<reference evidence="2 3" key="1">
    <citation type="journal article" date="2018" name="Sci. Rep.">
        <title>Genome sequence of the cauliflower mushroom Sparassis crispa (Hanabiratake) and its association with beneficial usage.</title>
        <authorList>
            <person name="Kiyama R."/>
            <person name="Furutani Y."/>
            <person name="Kawaguchi K."/>
            <person name="Nakanishi T."/>
        </authorList>
    </citation>
    <scope>NUCLEOTIDE SEQUENCE [LARGE SCALE GENOMIC DNA]</scope>
</reference>
<evidence type="ECO:0000313" key="2">
    <source>
        <dbReference type="EMBL" id="GBE88838.1"/>
    </source>
</evidence>
<sequence length="197" mass="22363">MIMNTVNDSTSFSPFQLLLGRSPHLIPPFLQSLLADDHSSKSALAADLVKQIDTDVLEVQDNLFLAKVNQATLTNRSRDVDPAFAVSDKVLLSTFHRRRDYMQRGDHRVAKFMVCWDGPYHVLHAYPESFAYTLDLPAIMKILATFHASLLKPWKENDVTLFPGRQHAQPGPIITDAGKQEWKVEEIIDHHPRECGF</sequence>
<dbReference type="AlphaFoldDB" id="A0A401H339"/>